<dbReference type="PANTHER" id="PTHR43116:SF4">
    <property type="entry name" value="PEPTIDE CHAIN RELEASE FACTOR PRFB3, CHLOROPLASTIC"/>
    <property type="match status" value="1"/>
</dbReference>
<name>A0AA42B0R8_PAPNU</name>
<feature type="non-terminal residue" evidence="1">
    <location>
        <position position="1"/>
    </location>
</feature>
<dbReference type="AlphaFoldDB" id="A0AA42B0R8"/>
<evidence type="ECO:0000313" key="1">
    <source>
        <dbReference type="EMBL" id="MCL7047070.1"/>
    </source>
</evidence>
<proteinExistence type="predicted"/>
<keyword evidence="2" id="KW-1185">Reference proteome</keyword>
<dbReference type="Gene3D" id="3.30.160.20">
    <property type="match status" value="1"/>
</dbReference>
<dbReference type="Proteomes" id="UP001177140">
    <property type="component" value="Unassembled WGS sequence"/>
</dbReference>
<gene>
    <name evidence="1" type="ORF">MKW94_018892</name>
</gene>
<dbReference type="Gene3D" id="3.30.70.1660">
    <property type="match status" value="1"/>
</dbReference>
<protein>
    <submittedName>
        <fullName evidence="1">Uncharacterized protein</fullName>
    </submittedName>
</protein>
<sequence>TNLATVDVIPLFLETTPDLQLDDKDMVFSSLSPHGEEQLLCRSEPAVSVRHIPTGIEVQSS</sequence>
<comment type="caution">
    <text evidence="1">The sequence shown here is derived from an EMBL/GenBank/DDBJ whole genome shotgun (WGS) entry which is preliminary data.</text>
</comment>
<dbReference type="EMBL" id="JAJJMA010289085">
    <property type="protein sequence ID" value="MCL7047070.1"/>
    <property type="molecule type" value="Genomic_DNA"/>
</dbReference>
<accession>A0AA42B0R8</accession>
<organism evidence="1 2">
    <name type="scientific">Papaver nudicaule</name>
    <name type="common">Iceland poppy</name>
    <dbReference type="NCBI Taxonomy" id="74823"/>
    <lineage>
        <taxon>Eukaryota</taxon>
        <taxon>Viridiplantae</taxon>
        <taxon>Streptophyta</taxon>
        <taxon>Embryophyta</taxon>
        <taxon>Tracheophyta</taxon>
        <taxon>Spermatophyta</taxon>
        <taxon>Magnoliopsida</taxon>
        <taxon>Ranunculales</taxon>
        <taxon>Papaveraceae</taxon>
        <taxon>Papaveroideae</taxon>
        <taxon>Papaver</taxon>
    </lineage>
</organism>
<feature type="non-terminal residue" evidence="1">
    <location>
        <position position="61"/>
    </location>
</feature>
<dbReference type="PANTHER" id="PTHR43116">
    <property type="entry name" value="PEPTIDE CHAIN RELEASE FACTOR 2"/>
    <property type="match status" value="1"/>
</dbReference>
<evidence type="ECO:0000313" key="2">
    <source>
        <dbReference type="Proteomes" id="UP001177140"/>
    </source>
</evidence>
<reference evidence="1" key="1">
    <citation type="submission" date="2022-03" db="EMBL/GenBank/DDBJ databases">
        <title>A functionally conserved STORR gene fusion in Papaver species that diverged 16.8 million years ago.</title>
        <authorList>
            <person name="Catania T."/>
        </authorList>
    </citation>
    <scope>NUCLEOTIDE SEQUENCE</scope>
    <source>
        <strain evidence="1">S-191538</strain>
    </source>
</reference>